<protein>
    <submittedName>
        <fullName evidence="9">DedA family protein</fullName>
    </submittedName>
</protein>
<evidence type="ECO:0000256" key="6">
    <source>
        <dbReference type="SAM" id="Phobius"/>
    </source>
</evidence>
<keyword evidence="3 6" id="KW-0812">Transmembrane</keyword>
<dbReference type="InterPro" id="IPR051311">
    <property type="entry name" value="DedA_domain"/>
</dbReference>
<dbReference type="Pfam" id="PF09335">
    <property type="entry name" value="VTT_dom"/>
    <property type="match status" value="1"/>
</dbReference>
<proteinExistence type="predicted"/>
<evidence type="ECO:0000256" key="5">
    <source>
        <dbReference type="ARBA" id="ARBA00023136"/>
    </source>
</evidence>
<gene>
    <name evidence="8" type="ORF">J9259_03495</name>
    <name evidence="9" type="ORF">KIY12_08230</name>
</gene>
<dbReference type="EMBL" id="JAGVSJ010000006">
    <property type="protein sequence ID" value="MBX8631573.1"/>
    <property type="molecule type" value="Genomic_DNA"/>
</dbReference>
<dbReference type="Proteomes" id="UP000716004">
    <property type="component" value="Unassembled WGS sequence"/>
</dbReference>
<evidence type="ECO:0000256" key="2">
    <source>
        <dbReference type="ARBA" id="ARBA00022475"/>
    </source>
</evidence>
<evidence type="ECO:0000313" key="9">
    <source>
        <dbReference type="EMBL" id="MBX8644691.1"/>
    </source>
</evidence>
<feature type="transmembrane region" description="Helical" evidence="6">
    <location>
        <begin position="142"/>
        <end position="161"/>
    </location>
</feature>
<name>A0A8J7YYF4_9ARCH</name>
<comment type="caution">
    <text evidence="9">The sequence shown here is derived from an EMBL/GenBank/DDBJ whole genome shotgun (WGS) entry which is preliminary data.</text>
</comment>
<feature type="transmembrane region" description="Helical" evidence="6">
    <location>
        <begin position="6"/>
        <end position="26"/>
    </location>
</feature>
<dbReference type="Proteomes" id="UP000750197">
    <property type="component" value="Unassembled WGS sequence"/>
</dbReference>
<dbReference type="AlphaFoldDB" id="A0A8J7YYF4"/>
<feature type="transmembrane region" description="Helical" evidence="6">
    <location>
        <begin position="181"/>
        <end position="199"/>
    </location>
</feature>
<evidence type="ECO:0000313" key="8">
    <source>
        <dbReference type="EMBL" id="MBX8631573.1"/>
    </source>
</evidence>
<dbReference type="PANTHER" id="PTHR42709:SF6">
    <property type="entry name" value="UNDECAPRENYL PHOSPHATE TRANSPORTER A"/>
    <property type="match status" value="1"/>
</dbReference>
<accession>A0A8J7YYF4</accession>
<organism evidence="9 10">
    <name type="scientific">Candidatus Sysuiplasma superficiale</name>
    <dbReference type="NCBI Taxonomy" id="2823368"/>
    <lineage>
        <taxon>Archaea</taxon>
        <taxon>Methanobacteriati</taxon>
        <taxon>Thermoplasmatota</taxon>
        <taxon>Thermoplasmata</taxon>
        <taxon>Candidatus Sysuiplasmatales</taxon>
        <taxon>Candidatus Sysuiplasmataceae</taxon>
        <taxon>Candidatus Sysuiplasma</taxon>
    </lineage>
</organism>
<dbReference type="EMBL" id="JAHEAC010000087">
    <property type="protein sequence ID" value="MBX8644691.1"/>
    <property type="molecule type" value="Genomic_DNA"/>
</dbReference>
<evidence type="ECO:0000256" key="1">
    <source>
        <dbReference type="ARBA" id="ARBA00004651"/>
    </source>
</evidence>
<reference evidence="9" key="1">
    <citation type="submission" date="2021-05" db="EMBL/GenBank/DDBJ databases">
        <title>Genomic insights into ecological role and evolution of a novel Thermoplasmata order Candidatus Sysuiplasmatales.</title>
        <authorList>
            <person name="Yuan Y."/>
        </authorList>
    </citation>
    <scope>NUCLEOTIDE SEQUENCE</scope>
    <source>
        <strain evidence="9">TUT19-bin139</strain>
        <strain evidence="8">YP2-bin.285</strain>
    </source>
</reference>
<dbReference type="PANTHER" id="PTHR42709">
    <property type="entry name" value="ALKALINE PHOSPHATASE LIKE PROTEIN"/>
    <property type="match status" value="1"/>
</dbReference>
<keyword evidence="4 6" id="KW-1133">Transmembrane helix</keyword>
<sequence>MAIISDLFTISLSVLLSLGYLGIFYLMTLDSMMVPVAGEAVMILAGVLAYRGSFSLAAVILVATIASVTGSTFSWLIGKYGGRRVVEKYGPYLLIRRGDIDRADAFFRRHGDSAVFAGRVIPLVRTYISLPAGIALMDFRRFIIFTIAGSLLFISVLTVAGYELGRNMAAVHSILSYLNDLAAAVIALIVLSSILYFIFRRRRSARYRT</sequence>
<dbReference type="GO" id="GO:0005886">
    <property type="term" value="C:plasma membrane"/>
    <property type="evidence" value="ECO:0007669"/>
    <property type="project" value="UniProtKB-SubCell"/>
</dbReference>
<feature type="domain" description="VTT" evidence="7">
    <location>
        <begin position="38"/>
        <end position="162"/>
    </location>
</feature>
<evidence type="ECO:0000259" key="7">
    <source>
        <dbReference type="Pfam" id="PF09335"/>
    </source>
</evidence>
<feature type="transmembrane region" description="Helical" evidence="6">
    <location>
        <begin position="56"/>
        <end position="78"/>
    </location>
</feature>
<keyword evidence="5 6" id="KW-0472">Membrane</keyword>
<evidence type="ECO:0000256" key="3">
    <source>
        <dbReference type="ARBA" id="ARBA00022692"/>
    </source>
</evidence>
<comment type="subcellular location">
    <subcellularLocation>
        <location evidence="1">Cell membrane</location>
        <topology evidence="1">Multi-pass membrane protein</topology>
    </subcellularLocation>
</comment>
<keyword evidence="2" id="KW-1003">Cell membrane</keyword>
<evidence type="ECO:0000256" key="4">
    <source>
        <dbReference type="ARBA" id="ARBA00022989"/>
    </source>
</evidence>
<evidence type="ECO:0000313" key="10">
    <source>
        <dbReference type="Proteomes" id="UP000750197"/>
    </source>
</evidence>
<dbReference type="InterPro" id="IPR032816">
    <property type="entry name" value="VTT_dom"/>
</dbReference>